<keyword evidence="3" id="KW-0732">Signal</keyword>
<feature type="compositionally biased region" description="Basic and acidic residues" evidence="1">
    <location>
        <begin position="112"/>
        <end position="127"/>
    </location>
</feature>
<name>A0A7S1E6L4_HEMAN</name>
<evidence type="ECO:0000313" key="4">
    <source>
        <dbReference type="EMBL" id="CAD8967733.1"/>
    </source>
</evidence>
<dbReference type="AlphaFoldDB" id="A0A7S1E6L4"/>
<accession>A0A7S1E6L4</accession>
<evidence type="ECO:0000256" key="3">
    <source>
        <dbReference type="SAM" id="SignalP"/>
    </source>
</evidence>
<feature type="compositionally biased region" description="Low complexity" evidence="1">
    <location>
        <begin position="229"/>
        <end position="238"/>
    </location>
</feature>
<feature type="transmembrane region" description="Helical" evidence="2">
    <location>
        <begin position="64"/>
        <end position="86"/>
    </location>
</feature>
<feature type="region of interest" description="Disordered" evidence="1">
    <location>
        <begin position="215"/>
        <end position="264"/>
    </location>
</feature>
<reference evidence="4" key="1">
    <citation type="submission" date="2021-01" db="EMBL/GenBank/DDBJ databases">
        <authorList>
            <person name="Corre E."/>
            <person name="Pelletier E."/>
            <person name="Niang G."/>
            <person name="Scheremetjew M."/>
            <person name="Finn R."/>
            <person name="Kale V."/>
            <person name="Holt S."/>
            <person name="Cochrane G."/>
            <person name="Meng A."/>
            <person name="Brown T."/>
            <person name="Cohen L."/>
        </authorList>
    </citation>
    <scope>NUCLEOTIDE SEQUENCE</scope>
    <source>
        <strain evidence="4">CCMP644</strain>
    </source>
</reference>
<keyword evidence="2" id="KW-0812">Transmembrane</keyword>
<sequence>MVLTNLGLTAIAFAMALLSYQGGNQVFGTQSTHSDVWCYVADRRDEPFDSVLHPFGIEPGVLRLLIFLAATILGPAILAFVPYYILRARVRKHSRVADTPAAAQPPAGPPLRKGEDNPKRETPERLNGDLVAAREVGWGGAEAKDAEPAPNRVEVTKGARQSLKPLPAPVLWVSPLPKLESNRLLVSASGPMSGASTNPFPAAHVWQLSPRNFVMSAEEEEAPEEETRPPTAGGTATAFVDRQTGISPESGKRKWVLQPEEEVP</sequence>
<feature type="region of interest" description="Disordered" evidence="1">
    <location>
        <begin position="97"/>
        <end position="129"/>
    </location>
</feature>
<dbReference type="EMBL" id="HBFX01031057">
    <property type="protein sequence ID" value="CAD8967733.1"/>
    <property type="molecule type" value="Transcribed_RNA"/>
</dbReference>
<feature type="chain" id="PRO_5031125157" description="G-protein coupled receptors family 1 profile domain-containing protein" evidence="3">
    <location>
        <begin position="17"/>
        <end position="264"/>
    </location>
</feature>
<keyword evidence="2" id="KW-1133">Transmembrane helix</keyword>
<gene>
    <name evidence="4" type="ORF">HAND00432_LOCUS18727</name>
</gene>
<organism evidence="4">
    <name type="scientific">Hemiselmis andersenii</name>
    <name type="common">Cryptophyte alga</name>
    <dbReference type="NCBI Taxonomy" id="464988"/>
    <lineage>
        <taxon>Eukaryota</taxon>
        <taxon>Cryptophyceae</taxon>
        <taxon>Cryptomonadales</taxon>
        <taxon>Hemiselmidaceae</taxon>
        <taxon>Hemiselmis</taxon>
    </lineage>
</organism>
<evidence type="ECO:0000256" key="2">
    <source>
        <dbReference type="SAM" id="Phobius"/>
    </source>
</evidence>
<keyword evidence="2" id="KW-0472">Membrane</keyword>
<evidence type="ECO:0008006" key="5">
    <source>
        <dbReference type="Google" id="ProtNLM"/>
    </source>
</evidence>
<evidence type="ECO:0000256" key="1">
    <source>
        <dbReference type="SAM" id="MobiDB-lite"/>
    </source>
</evidence>
<proteinExistence type="predicted"/>
<protein>
    <recommendedName>
        <fullName evidence="5">G-protein coupled receptors family 1 profile domain-containing protein</fullName>
    </recommendedName>
</protein>
<feature type="signal peptide" evidence="3">
    <location>
        <begin position="1"/>
        <end position="16"/>
    </location>
</feature>